<keyword evidence="7" id="KW-0282">Flagellum</keyword>
<feature type="region of interest" description="Disordered" evidence="4">
    <location>
        <begin position="24"/>
        <end position="47"/>
    </location>
</feature>
<evidence type="ECO:0000256" key="3">
    <source>
        <dbReference type="ARBA" id="ARBA00023143"/>
    </source>
</evidence>
<dbReference type="Pfam" id="PF00669">
    <property type="entry name" value="Flagellin_N"/>
    <property type="match status" value="1"/>
</dbReference>
<dbReference type="Pfam" id="PF00700">
    <property type="entry name" value="Flagellin_C"/>
    <property type="match status" value="1"/>
</dbReference>
<evidence type="ECO:0000313" key="7">
    <source>
        <dbReference type="EMBL" id="RLV48795.1"/>
    </source>
</evidence>
<sequence length="293" mass="30530">MTRVTQNMITQRSLSSLQTGLSRLSTTQEQLSSGKAINRPSDSPVGTASAMRLRTSIAVNEQYQTNATDGLAWLGEIDTTLGSVTDQLRTARDLAVQGNSGSIDQTGRDALATQVDQVKASILSAANTTYLDRPVFGGTTSGTTAYDSTGAYTGTSGSVSRTVGDSTRVRVDADAQTTFGADGDNVFTHLDALSTALRSGDQSAIASASATLSTDIARVTASRAEAGSRYSQIEQAQSTASTQQVSLKSSLSSVEDVDMASAVVNLQIQQTAYQAALTATSRVMSPSLADFLK</sequence>
<keyword evidence="7" id="KW-0969">Cilium</keyword>
<dbReference type="InterPro" id="IPR001029">
    <property type="entry name" value="Flagellin_N"/>
</dbReference>
<dbReference type="InterPro" id="IPR001492">
    <property type="entry name" value="Flagellin"/>
</dbReference>
<evidence type="ECO:0000256" key="2">
    <source>
        <dbReference type="ARBA" id="ARBA00005709"/>
    </source>
</evidence>
<name>A0A3L8P035_9ACTN</name>
<feature type="domain" description="Flagellin C-terminal" evidence="6">
    <location>
        <begin position="214"/>
        <end position="285"/>
    </location>
</feature>
<dbReference type="PANTHER" id="PTHR42792">
    <property type="entry name" value="FLAGELLIN"/>
    <property type="match status" value="1"/>
</dbReference>
<gene>
    <name evidence="7" type="primary">flgL</name>
    <name evidence="7" type="ORF">D9V37_13820</name>
</gene>
<keyword evidence="3" id="KW-0975">Bacterial flagellum</keyword>
<protein>
    <submittedName>
        <fullName evidence="7">Flagellar hook-associated protein 3</fullName>
    </submittedName>
</protein>
<dbReference type="RefSeq" id="WP_121806756.1">
    <property type="nucleotide sequence ID" value="NZ_RDBE01000008.1"/>
</dbReference>
<evidence type="ECO:0000259" key="5">
    <source>
        <dbReference type="Pfam" id="PF00669"/>
    </source>
</evidence>
<dbReference type="OrthoDB" id="9758307at2"/>
<dbReference type="GO" id="GO:0005198">
    <property type="term" value="F:structural molecule activity"/>
    <property type="evidence" value="ECO:0007669"/>
    <property type="project" value="InterPro"/>
</dbReference>
<dbReference type="Proteomes" id="UP000281708">
    <property type="component" value="Unassembled WGS sequence"/>
</dbReference>
<comment type="caution">
    <text evidence="7">The sequence shown here is derived from an EMBL/GenBank/DDBJ whole genome shotgun (WGS) entry which is preliminary data.</text>
</comment>
<dbReference type="InterPro" id="IPR046358">
    <property type="entry name" value="Flagellin_C"/>
</dbReference>
<dbReference type="InterPro" id="IPR013384">
    <property type="entry name" value="Flagell_FlgL"/>
</dbReference>
<accession>A0A3L8P035</accession>
<keyword evidence="8" id="KW-1185">Reference proteome</keyword>
<evidence type="ECO:0000259" key="6">
    <source>
        <dbReference type="Pfam" id="PF00700"/>
    </source>
</evidence>
<evidence type="ECO:0000313" key="8">
    <source>
        <dbReference type="Proteomes" id="UP000281708"/>
    </source>
</evidence>
<proteinExistence type="inferred from homology"/>
<reference evidence="7 8" key="1">
    <citation type="submission" date="2018-10" db="EMBL/GenBank/DDBJ databases">
        <title>Marmoricola sp. 4Q3S-7 whole genome shotgun sequence.</title>
        <authorList>
            <person name="Li F."/>
        </authorList>
    </citation>
    <scope>NUCLEOTIDE SEQUENCE [LARGE SCALE GENOMIC DNA]</scope>
    <source>
        <strain evidence="7 8">4Q3S-7</strain>
    </source>
</reference>
<organism evidence="7 8">
    <name type="scientific">Nocardioides mangrovicus</name>
    <dbReference type="NCBI Taxonomy" id="2478913"/>
    <lineage>
        <taxon>Bacteria</taxon>
        <taxon>Bacillati</taxon>
        <taxon>Actinomycetota</taxon>
        <taxon>Actinomycetes</taxon>
        <taxon>Propionibacteriales</taxon>
        <taxon>Nocardioidaceae</taxon>
        <taxon>Nocardioides</taxon>
    </lineage>
</organism>
<evidence type="ECO:0000256" key="4">
    <source>
        <dbReference type="SAM" id="MobiDB-lite"/>
    </source>
</evidence>
<dbReference type="GO" id="GO:0071973">
    <property type="term" value="P:bacterial-type flagellum-dependent cell motility"/>
    <property type="evidence" value="ECO:0007669"/>
    <property type="project" value="InterPro"/>
</dbReference>
<dbReference type="NCBIfam" id="TIGR02550">
    <property type="entry name" value="flagell_flgL"/>
    <property type="match status" value="1"/>
</dbReference>
<feature type="compositionally biased region" description="Polar residues" evidence="4">
    <location>
        <begin position="24"/>
        <end position="46"/>
    </location>
</feature>
<dbReference type="GO" id="GO:0009424">
    <property type="term" value="C:bacterial-type flagellum hook"/>
    <property type="evidence" value="ECO:0007669"/>
    <property type="project" value="InterPro"/>
</dbReference>
<dbReference type="SUPFAM" id="SSF64518">
    <property type="entry name" value="Phase 1 flagellin"/>
    <property type="match status" value="1"/>
</dbReference>
<comment type="subcellular location">
    <subcellularLocation>
        <location evidence="1">Bacterial flagellum</location>
    </subcellularLocation>
</comment>
<comment type="similarity">
    <text evidence="2">Belongs to the bacterial flagellin family.</text>
</comment>
<feature type="domain" description="Flagellin N-terminal" evidence="5">
    <location>
        <begin position="5"/>
        <end position="129"/>
    </location>
</feature>
<dbReference type="Gene3D" id="1.20.1330.10">
    <property type="entry name" value="f41 fragment of flagellin, N-terminal domain"/>
    <property type="match status" value="1"/>
</dbReference>
<evidence type="ECO:0000256" key="1">
    <source>
        <dbReference type="ARBA" id="ARBA00004365"/>
    </source>
</evidence>
<dbReference type="PANTHER" id="PTHR42792:SF1">
    <property type="entry name" value="FLAGELLAR HOOK-ASSOCIATED PROTEIN 3"/>
    <property type="match status" value="1"/>
</dbReference>
<keyword evidence="7" id="KW-0966">Cell projection</keyword>
<dbReference type="AlphaFoldDB" id="A0A3L8P035"/>
<dbReference type="EMBL" id="RDBE01000008">
    <property type="protein sequence ID" value="RLV48795.1"/>
    <property type="molecule type" value="Genomic_DNA"/>
</dbReference>